<dbReference type="Proteomes" id="UP000783588">
    <property type="component" value="Unassembled WGS sequence"/>
</dbReference>
<reference evidence="4 5" key="1">
    <citation type="submission" date="2021-06" db="EMBL/GenBank/DDBJ databases">
        <authorList>
            <person name="Sun Q."/>
            <person name="Li D."/>
        </authorList>
    </citation>
    <scope>NUCLEOTIDE SEQUENCE [LARGE SCALE GENOMIC DNA]</scope>
    <source>
        <strain evidence="4 5">MSJd-7</strain>
    </source>
</reference>
<feature type="domain" description="Tetrapyrrole methylase" evidence="2">
    <location>
        <begin position="4"/>
        <end position="203"/>
    </location>
</feature>
<name>A0ABS6EV59_9FIRM</name>
<comment type="function">
    <text evidence="1">Catalyzes the 2'-O-methylation of the ribose of cytidine 1402 (C1402) in 16S rRNA.</text>
</comment>
<evidence type="ECO:0000259" key="3">
    <source>
        <dbReference type="Pfam" id="PF23016"/>
    </source>
</evidence>
<dbReference type="RefSeq" id="WP_216471202.1">
    <property type="nucleotide sequence ID" value="NZ_JAHLQI010000009.1"/>
</dbReference>
<dbReference type="InterPro" id="IPR000878">
    <property type="entry name" value="4pyrrol_Mease"/>
</dbReference>
<keyword evidence="1" id="KW-0698">rRNA processing</keyword>
<comment type="catalytic activity">
    <reaction evidence="1">
        <text>cytidine(1402) in 16S rRNA + S-adenosyl-L-methionine = 2'-O-methylcytidine(1402) in 16S rRNA + S-adenosyl-L-homocysteine + H(+)</text>
        <dbReference type="Rhea" id="RHEA:42924"/>
        <dbReference type="Rhea" id="RHEA-COMP:10285"/>
        <dbReference type="Rhea" id="RHEA-COMP:10286"/>
        <dbReference type="ChEBI" id="CHEBI:15378"/>
        <dbReference type="ChEBI" id="CHEBI:57856"/>
        <dbReference type="ChEBI" id="CHEBI:59789"/>
        <dbReference type="ChEBI" id="CHEBI:74495"/>
        <dbReference type="ChEBI" id="CHEBI:82748"/>
        <dbReference type="EC" id="2.1.1.198"/>
    </reaction>
</comment>
<keyword evidence="1" id="KW-0949">S-adenosyl-L-methionine</keyword>
<comment type="similarity">
    <text evidence="1">Belongs to the methyltransferase superfamily. RsmI family.</text>
</comment>
<dbReference type="GO" id="GO:0032259">
    <property type="term" value="P:methylation"/>
    <property type="evidence" value="ECO:0007669"/>
    <property type="project" value="UniProtKB-KW"/>
</dbReference>
<dbReference type="InterPro" id="IPR008189">
    <property type="entry name" value="rRNA_ssu_MeTfrase_I"/>
</dbReference>
<dbReference type="CDD" id="cd11648">
    <property type="entry name" value="RsmI"/>
    <property type="match status" value="1"/>
</dbReference>
<evidence type="ECO:0000313" key="4">
    <source>
        <dbReference type="EMBL" id="MBU5491457.1"/>
    </source>
</evidence>
<feature type="domain" description="RsmI HTH" evidence="3">
    <location>
        <begin position="240"/>
        <end position="277"/>
    </location>
</feature>
<keyword evidence="1 4" id="KW-0489">Methyltransferase</keyword>
<proteinExistence type="inferred from homology"/>
<sequence>MAGTLYLVATPIGNLEDLTYRAVRTLGEVDFVAAEDTRVSGKLLHYLEISKPLVSYHEHNKKQRGPELVERILAGENCALVTDAGMPAISDPGEDLANLCHEAGISVIPVPGACAAVSALAQSGLPSGKWCFEGFLPTNSKQRKERLAVLKQETRTCIVYEAPHRLRATMQELAQQLGERRVSISREITKLHEECLRMTLPEAAAYYQETEPRGEFVLVIEGASDHPEQRAADQMEQAIALTEELTAAGLTLRDAVKQAAKQTGARKNQLYQTMLARQEE</sequence>
<evidence type="ECO:0000259" key="2">
    <source>
        <dbReference type="Pfam" id="PF00590"/>
    </source>
</evidence>
<dbReference type="Pfam" id="PF00590">
    <property type="entry name" value="TP_methylase"/>
    <property type="match status" value="1"/>
</dbReference>
<comment type="caution">
    <text evidence="4">The sequence shown here is derived from an EMBL/GenBank/DDBJ whole genome shotgun (WGS) entry which is preliminary data.</text>
</comment>
<dbReference type="PANTHER" id="PTHR46111:SF1">
    <property type="entry name" value="RIBOSOMAL RNA SMALL SUBUNIT METHYLTRANSFERASE I"/>
    <property type="match status" value="1"/>
</dbReference>
<keyword evidence="1" id="KW-0963">Cytoplasm</keyword>
<dbReference type="Pfam" id="PF23016">
    <property type="entry name" value="RsmI_C"/>
    <property type="match status" value="1"/>
</dbReference>
<organism evidence="4 5">
    <name type="scientific">Butyricicoccus intestinisimiae</name>
    <dbReference type="NCBI Taxonomy" id="2841509"/>
    <lineage>
        <taxon>Bacteria</taxon>
        <taxon>Bacillati</taxon>
        <taxon>Bacillota</taxon>
        <taxon>Clostridia</taxon>
        <taxon>Eubacteriales</taxon>
        <taxon>Butyricicoccaceae</taxon>
        <taxon>Butyricicoccus</taxon>
    </lineage>
</organism>
<keyword evidence="5" id="KW-1185">Reference proteome</keyword>
<protein>
    <recommendedName>
        <fullName evidence="1">Ribosomal RNA small subunit methyltransferase I</fullName>
        <ecNumber evidence="1">2.1.1.198</ecNumber>
    </recommendedName>
    <alternativeName>
        <fullName evidence="1">16S rRNA 2'-O-ribose C1402 methyltransferase</fullName>
    </alternativeName>
    <alternativeName>
        <fullName evidence="1">rRNA (cytidine-2'-O-)-methyltransferase RsmI</fullName>
    </alternativeName>
</protein>
<comment type="subcellular location">
    <subcellularLocation>
        <location evidence="1">Cytoplasm</location>
    </subcellularLocation>
</comment>
<dbReference type="EMBL" id="JAHLQI010000009">
    <property type="protein sequence ID" value="MBU5491457.1"/>
    <property type="molecule type" value="Genomic_DNA"/>
</dbReference>
<evidence type="ECO:0000256" key="1">
    <source>
        <dbReference type="HAMAP-Rule" id="MF_01877"/>
    </source>
</evidence>
<evidence type="ECO:0000313" key="5">
    <source>
        <dbReference type="Proteomes" id="UP000783588"/>
    </source>
</evidence>
<dbReference type="PANTHER" id="PTHR46111">
    <property type="entry name" value="RIBOSOMAL RNA SMALL SUBUNIT METHYLTRANSFERASE I"/>
    <property type="match status" value="1"/>
</dbReference>
<dbReference type="EC" id="2.1.1.198" evidence="1"/>
<dbReference type="PIRSF" id="PIRSF005917">
    <property type="entry name" value="MTase_YraL"/>
    <property type="match status" value="1"/>
</dbReference>
<dbReference type="InterPro" id="IPR053910">
    <property type="entry name" value="RsmI_HTH"/>
</dbReference>
<dbReference type="GO" id="GO:0008168">
    <property type="term" value="F:methyltransferase activity"/>
    <property type="evidence" value="ECO:0007669"/>
    <property type="project" value="UniProtKB-KW"/>
</dbReference>
<dbReference type="NCBIfam" id="TIGR00096">
    <property type="entry name" value="16S rRNA (cytidine(1402)-2'-O)-methyltransferase"/>
    <property type="match status" value="1"/>
</dbReference>
<gene>
    <name evidence="1 4" type="primary">rsmI</name>
    <name evidence="4" type="ORF">KQI75_12680</name>
</gene>
<keyword evidence="1 4" id="KW-0808">Transferase</keyword>
<dbReference type="HAMAP" id="MF_01877">
    <property type="entry name" value="16SrRNA_methyltr_I"/>
    <property type="match status" value="1"/>
</dbReference>
<accession>A0ABS6EV59</accession>